<evidence type="ECO:0000313" key="2">
    <source>
        <dbReference type="EMBL" id="EPS72710.1"/>
    </source>
</evidence>
<dbReference type="OrthoDB" id="3596986at2759"/>
<evidence type="ECO:0000256" key="1">
    <source>
        <dbReference type="SAM" id="MobiDB-lite"/>
    </source>
</evidence>
<dbReference type="EMBL" id="AUSU01000726">
    <property type="protein sequence ID" value="EPS72710.1"/>
    <property type="molecule type" value="Genomic_DNA"/>
</dbReference>
<keyword evidence="3" id="KW-1185">Reference proteome</keyword>
<feature type="compositionally biased region" description="Basic and acidic residues" evidence="1">
    <location>
        <begin position="180"/>
        <end position="248"/>
    </location>
</feature>
<feature type="compositionally biased region" description="Basic and acidic residues" evidence="1">
    <location>
        <begin position="91"/>
        <end position="107"/>
    </location>
</feature>
<feature type="compositionally biased region" description="Basic and acidic residues" evidence="1">
    <location>
        <begin position="60"/>
        <end position="83"/>
    </location>
</feature>
<feature type="region of interest" description="Disordered" evidence="1">
    <location>
        <begin position="60"/>
        <end position="284"/>
    </location>
</feature>
<accession>S8D070</accession>
<feature type="compositionally biased region" description="Basic and acidic residues" evidence="1">
    <location>
        <begin position="117"/>
        <end position="173"/>
    </location>
</feature>
<dbReference type="Proteomes" id="UP000015453">
    <property type="component" value="Unassembled WGS sequence"/>
</dbReference>
<organism evidence="2 3">
    <name type="scientific">Genlisea aurea</name>
    <dbReference type="NCBI Taxonomy" id="192259"/>
    <lineage>
        <taxon>Eukaryota</taxon>
        <taxon>Viridiplantae</taxon>
        <taxon>Streptophyta</taxon>
        <taxon>Embryophyta</taxon>
        <taxon>Tracheophyta</taxon>
        <taxon>Spermatophyta</taxon>
        <taxon>Magnoliopsida</taxon>
        <taxon>eudicotyledons</taxon>
        <taxon>Gunneridae</taxon>
        <taxon>Pentapetalae</taxon>
        <taxon>asterids</taxon>
        <taxon>lamiids</taxon>
        <taxon>Lamiales</taxon>
        <taxon>Lentibulariaceae</taxon>
        <taxon>Genlisea</taxon>
    </lineage>
</organism>
<sequence length="284" mass="33345">MDFRDINDSAKDVKLEAGELKVEPRDFQQTVNSVKYDNRTEDCNKVDALKEGLQIEGRELGEAREAMGENRVEIKGDDKQRDKDRRRKEVKHWDLGERDKERNDRRNNLQPANLVVEIKDVLREERDSERSGNDRKELQKDKEKLNEKEKDHVKAEPWNASDREASHSEKEIGDIPAKCFELEKSTLEPKKKDSDMPKNIDREVRDKKKERETDVEPERSEKRGKFHEKESDDGDLHVEGSLEREREIFNSGVAQRKRMLRPRSSPQRGNRDSRFRPGSNEIDG</sequence>
<proteinExistence type="predicted"/>
<evidence type="ECO:0000313" key="3">
    <source>
        <dbReference type="Proteomes" id="UP000015453"/>
    </source>
</evidence>
<comment type="caution">
    <text evidence="2">The sequence shown here is derived from an EMBL/GenBank/DDBJ whole genome shotgun (WGS) entry which is preliminary data.</text>
</comment>
<name>S8D070_9LAMI</name>
<protein>
    <submittedName>
        <fullName evidence="2">Uncharacterized protein</fullName>
    </submittedName>
</protein>
<dbReference type="AlphaFoldDB" id="S8D070"/>
<reference evidence="2 3" key="1">
    <citation type="journal article" date="2013" name="BMC Genomics">
        <title>The miniature genome of a carnivorous plant Genlisea aurea contains a low number of genes and short non-coding sequences.</title>
        <authorList>
            <person name="Leushkin E.V."/>
            <person name="Sutormin R.A."/>
            <person name="Nabieva E.R."/>
            <person name="Penin A.A."/>
            <person name="Kondrashov A.S."/>
            <person name="Logacheva M.D."/>
        </authorList>
    </citation>
    <scope>NUCLEOTIDE SEQUENCE [LARGE SCALE GENOMIC DNA]</scope>
</reference>
<gene>
    <name evidence="2" type="ORF">M569_02047</name>
</gene>